<keyword evidence="7 12" id="KW-0904">Protein phosphatase</keyword>
<dbReference type="GO" id="GO:0043175">
    <property type="term" value="F:RNA polymerase core enzyme binding"/>
    <property type="evidence" value="ECO:0007669"/>
    <property type="project" value="UniProtKB-UniRule"/>
</dbReference>
<evidence type="ECO:0000256" key="11">
    <source>
        <dbReference type="PROSITE-ProRule" id="PRU00812"/>
    </source>
</evidence>
<dbReference type="GO" id="GO:0005737">
    <property type="term" value="C:cytoplasm"/>
    <property type="evidence" value="ECO:0007669"/>
    <property type="project" value="TreeGrafter"/>
</dbReference>
<comment type="catalytic activity">
    <reaction evidence="10 12">
        <text>O-phospho-L-threonyl-[protein] + H2O = L-threonyl-[protein] + phosphate</text>
        <dbReference type="Rhea" id="RHEA:47004"/>
        <dbReference type="Rhea" id="RHEA-COMP:11060"/>
        <dbReference type="Rhea" id="RHEA-COMP:11605"/>
        <dbReference type="ChEBI" id="CHEBI:15377"/>
        <dbReference type="ChEBI" id="CHEBI:30013"/>
        <dbReference type="ChEBI" id="CHEBI:43474"/>
        <dbReference type="ChEBI" id="CHEBI:61977"/>
        <dbReference type="EC" id="3.1.3.16"/>
    </reaction>
</comment>
<dbReference type="GO" id="GO:0005634">
    <property type="term" value="C:nucleus"/>
    <property type="evidence" value="ECO:0007669"/>
    <property type="project" value="UniProtKB-SubCell"/>
</dbReference>
<comment type="similarity">
    <text evidence="2 11 12">Belongs to the RPAP2 family.</text>
</comment>
<keyword evidence="3 12" id="KW-0479">Metal-binding</keyword>
<dbReference type="EMBL" id="GDIP01207635">
    <property type="protein sequence ID" value="JAJ15767.1"/>
    <property type="molecule type" value="Transcribed_RNA"/>
</dbReference>
<dbReference type="Pfam" id="PF04181">
    <property type="entry name" value="RPAP2_Rtr1"/>
    <property type="match status" value="1"/>
</dbReference>
<evidence type="ECO:0000259" key="13">
    <source>
        <dbReference type="PROSITE" id="PS51479"/>
    </source>
</evidence>
<evidence type="ECO:0000256" key="1">
    <source>
        <dbReference type="ARBA" id="ARBA00004123"/>
    </source>
</evidence>
<evidence type="ECO:0000313" key="15">
    <source>
        <dbReference type="EMBL" id="KZS03291.1"/>
    </source>
</evidence>
<keyword evidence="16" id="KW-1185">Reference proteome</keyword>
<dbReference type="EMBL" id="LRGB01003312">
    <property type="protein sequence ID" value="KZS03291.1"/>
    <property type="molecule type" value="Genomic_DNA"/>
</dbReference>
<dbReference type="PROSITE" id="PS51479">
    <property type="entry name" value="ZF_RTR1"/>
    <property type="match status" value="1"/>
</dbReference>
<dbReference type="GO" id="GO:0008420">
    <property type="term" value="F:RNA polymerase II CTD heptapeptide repeat phosphatase activity"/>
    <property type="evidence" value="ECO:0007669"/>
    <property type="project" value="UniProtKB-UniRule"/>
</dbReference>
<comment type="subcellular location">
    <subcellularLocation>
        <location evidence="1 12">Nucleus</location>
    </subcellularLocation>
</comment>
<evidence type="ECO:0000313" key="16">
    <source>
        <dbReference type="Proteomes" id="UP000076858"/>
    </source>
</evidence>
<dbReference type="PANTHER" id="PTHR14732">
    <property type="entry name" value="RNA POLYMERASE II SUBUNIT B1 CTD PHOSPHATASE RPAP2-RELATED"/>
    <property type="match status" value="1"/>
</dbReference>
<evidence type="ECO:0000256" key="6">
    <source>
        <dbReference type="ARBA" id="ARBA00022833"/>
    </source>
</evidence>
<dbReference type="Gene3D" id="1.25.40.820">
    <property type="match status" value="1"/>
</dbReference>
<evidence type="ECO:0000256" key="3">
    <source>
        <dbReference type="ARBA" id="ARBA00022723"/>
    </source>
</evidence>
<evidence type="ECO:0000256" key="12">
    <source>
        <dbReference type="RuleBase" id="RU367080"/>
    </source>
</evidence>
<dbReference type="InterPro" id="IPR039693">
    <property type="entry name" value="Rtr1/RPAP2"/>
</dbReference>
<gene>
    <name evidence="15" type="ORF">APZ42_034019</name>
</gene>
<keyword evidence="4 12" id="KW-0863">Zinc-finger</keyword>
<dbReference type="EC" id="3.1.3.16" evidence="12"/>
<evidence type="ECO:0000256" key="4">
    <source>
        <dbReference type="ARBA" id="ARBA00022771"/>
    </source>
</evidence>
<dbReference type="STRING" id="35525.A0A0P5A4M5"/>
<reference evidence="15 16" key="3">
    <citation type="submission" date="2016-03" db="EMBL/GenBank/DDBJ databases">
        <title>EvidentialGene: Evidence-directed Construction of Genes on Genomes.</title>
        <authorList>
            <person name="Gilbert D.G."/>
            <person name="Choi J.-H."/>
            <person name="Mockaitis K."/>
            <person name="Colbourne J."/>
            <person name="Pfrender M."/>
        </authorList>
    </citation>
    <scope>NUCLEOTIDE SEQUENCE [LARGE SCALE GENOMIC DNA]</scope>
    <source>
        <strain evidence="15 16">Xinb3</strain>
        <tissue evidence="15">Complete organism</tissue>
    </source>
</reference>
<reference evidence="14" key="1">
    <citation type="submission" date="2015-10" db="EMBL/GenBank/DDBJ databases">
        <title>Daphnia magna gene sets from two clonal populations assembled and annotated with EvidentialGene.</title>
        <authorList>
            <person name="Gilbert D."/>
            <person name="Podicheti R."/>
            <person name="Orsini L."/>
            <person name="Colbourne J."/>
            <person name="Pfrender M."/>
        </authorList>
    </citation>
    <scope>NUCLEOTIDE SEQUENCE</scope>
</reference>
<comment type="function">
    <text evidence="12">Putative RNA polymerase II subunit B1 C-terminal domain (CTD) phosphatase involved in RNA polymerase II transcription regulation.</text>
</comment>
<comment type="catalytic activity">
    <reaction evidence="9 12">
        <text>O-phospho-L-seryl-[protein] + H2O = L-seryl-[protein] + phosphate</text>
        <dbReference type="Rhea" id="RHEA:20629"/>
        <dbReference type="Rhea" id="RHEA-COMP:9863"/>
        <dbReference type="Rhea" id="RHEA-COMP:11604"/>
        <dbReference type="ChEBI" id="CHEBI:15377"/>
        <dbReference type="ChEBI" id="CHEBI:29999"/>
        <dbReference type="ChEBI" id="CHEBI:43474"/>
        <dbReference type="ChEBI" id="CHEBI:83421"/>
        <dbReference type="EC" id="3.1.3.16"/>
    </reaction>
</comment>
<sequence length="450" mass="51677">MNQNQNSKEALQEKRAAVEAAFRKKKLSEQRALGTVEYMVENSAVDPHWLTSNGKFLNPSYYQDAVEERAIIKQCGFPICPNVIEKVWKQQYCIDLKSKKVYDVTQRKNFCSDICFSASNHFKNQLLTSPLWMRNKEKMPTFEVNLALTKGLRGDDISLIAAAVTDEDDISEDIAEGVVEKTVAKPKIVLKTELTPMVNPYEFVLKIVQQWLTVKSFMWLQRIDGASLGEDVECIQNQLHQMEINKHYANIKIINQPNLLLQVGLSAKYSDTKCEAQPSLSQVRAFFAGHLEYAVENTNVDGKAIRDHTTRVIEKTEKEVPIVIPLANVSSQKVLRRKIVMDYLEKWFPQLATLTGLEFRRYQRDLTELVSTFNLTADTITFRPHEVPLICFVLLFLLSVRDPAIKERLITEPIKANVAKFLAVYERTMEEFEKDVDVLRKAFESRMDSN</sequence>
<evidence type="ECO:0000256" key="5">
    <source>
        <dbReference type="ARBA" id="ARBA00022801"/>
    </source>
</evidence>
<dbReference type="InterPro" id="IPR038534">
    <property type="entry name" value="Rtr1/RPAP2_sf"/>
</dbReference>
<evidence type="ECO:0000256" key="9">
    <source>
        <dbReference type="ARBA" id="ARBA00047761"/>
    </source>
</evidence>
<protein>
    <recommendedName>
        <fullName evidence="12">RNA polymerase II subunit B1 CTD phosphatase RPAP2 homolog</fullName>
        <ecNumber evidence="12">3.1.3.16</ecNumber>
    </recommendedName>
</protein>
<organism evidence="14">
    <name type="scientific">Daphnia magna</name>
    <dbReference type="NCBI Taxonomy" id="35525"/>
    <lineage>
        <taxon>Eukaryota</taxon>
        <taxon>Metazoa</taxon>
        <taxon>Ecdysozoa</taxon>
        <taxon>Arthropoda</taxon>
        <taxon>Crustacea</taxon>
        <taxon>Branchiopoda</taxon>
        <taxon>Diplostraca</taxon>
        <taxon>Cladocera</taxon>
        <taxon>Anomopoda</taxon>
        <taxon>Daphniidae</taxon>
        <taxon>Daphnia</taxon>
    </lineage>
</organism>
<dbReference type="Proteomes" id="UP000076858">
    <property type="component" value="Unassembled WGS sequence"/>
</dbReference>
<feature type="domain" description="RTR1-type" evidence="13">
    <location>
        <begin position="52"/>
        <end position="135"/>
    </location>
</feature>
<dbReference type="PANTHER" id="PTHR14732:SF0">
    <property type="entry name" value="RNA POLYMERASE II SUBUNIT B1 CTD PHOSPHATASE RPAP2-RELATED"/>
    <property type="match status" value="1"/>
</dbReference>
<keyword evidence="8 12" id="KW-0539">Nucleus</keyword>
<evidence type="ECO:0000256" key="10">
    <source>
        <dbReference type="ARBA" id="ARBA00048336"/>
    </source>
</evidence>
<evidence type="ECO:0000313" key="14">
    <source>
        <dbReference type="EMBL" id="JAJ15767.1"/>
    </source>
</evidence>
<evidence type="ECO:0000256" key="8">
    <source>
        <dbReference type="ARBA" id="ARBA00023242"/>
    </source>
</evidence>
<evidence type="ECO:0000256" key="2">
    <source>
        <dbReference type="ARBA" id="ARBA00005676"/>
    </source>
</evidence>
<dbReference type="AlphaFoldDB" id="A0A0P5A4M5"/>
<keyword evidence="6 12" id="KW-0862">Zinc</keyword>
<evidence type="ECO:0000256" key="7">
    <source>
        <dbReference type="ARBA" id="ARBA00022912"/>
    </source>
</evidence>
<proteinExistence type="inferred from homology"/>
<name>A0A0P5A4M5_9CRUS</name>
<reference evidence="14" key="2">
    <citation type="submission" date="2015-10" db="EMBL/GenBank/DDBJ databases">
        <authorList>
            <person name="Gilbert D.G."/>
        </authorList>
    </citation>
    <scope>NUCLEOTIDE SEQUENCE</scope>
</reference>
<dbReference type="InterPro" id="IPR007308">
    <property type="entry name" value="Rtr1/RPAP2_dom"/>
</dbReference>
<dbReference type="GO" id="GO:0008270">
    <property type="term" value="F:zinc ion binding"/>
    <property type="evidence" value="ECO:0007669"/>
    <property type="project" value="UniProtKB-KW"/>
</dbReference>
<dbReference type="OrthoDB" id="2590500at2759"/>
<accession>A0A0P5A4M5</accession>
<keyword evidence="5 12" id="KW-0378">Hydrolase</keyword>